<comment type="caution">
    <text evidence="1">The sequence shown here is derived from an EMBL/GenBank/DDBJ whole genome shotgun (WGS) entry which is preliminary data.</text>
</comment>
<evidence type="ECO:0000313" key="2">
    <source>
        <dbReference type="Proteomes" id="UP001066276"/>
    </source>
</evidence>
<dbReference type="AlphaFoldDB" id="A0AAV7R0H4"/>
<accession>A0AAV7R0H4</accession>
<evidence type="ECO:0000313" key="1">
    <source>
        <dbReference type="EMBL" id="KAJ1145614.1"/>
    </source>
</evidence>
<sequence length="127" mass="13894">MLPVACTRGYCLGRTSAISIPTGQLTLAGSIGSEVVFTPLSLISSFLPRGGYLFLLLHPKDLANQDPVQWADSSATLEETHLLAPVWLKDSPDPSSLLPIRLNRLRLDIGSFFAYPRPARWDPHKGP</sequence>
<dbReference type="Proteomes" id="UP001066276">
    <property type="component" value="Chromosome 6"/>
</dbReference>
<name>A0AAV7R0H4_PLEWA</name>
<keyword evidence="2" id="KW-1185">Reference proteome</keyword>
<dbReference type="EMBL" id="JANPWB010000010">
    <property type="protein sequence ID" value="KAJ1145614.1"/>
    <property type="molecule type" value="Genomic_DNA"/>
</dbReference>
<gene>
    <name evidence="1" type="ORF">NDU88_011900</name>
</gene>
<organism evidence="1 2">
    <name type="scientific">Pleurodeles waltl</name>
    <name type="common">Iberian ribbed newt</name>
    <dbReference type="NCBI Taxonomy" id="8319"/>
    <lineage>
        <taxon>Eukaryota</taxon>
        <taxon>Metazoa</taxon>
        <taxon>Chordata</taxon>
        <taxon>Craniata</taxon>
        <taxon>Vertebrata</taxon>
        <taxon>Euteleostomi</taxon>
        <taxon>Amphibia</taxon>
        <taxon>Batrachia</taxon>
        <taxon>Caudata</taxon>
        <taxon>Salamandroidea</taxon>
        <taxon>Salamandridae</taxon>
        <taxon>Pleurodelinae</taxon>
        <taxon>Pleurodeles</taxon>
    </lineage>
</organism>
<protein>
    <submittedName>
        <fullName evidence="1">Uncharacterized protein</fullName>
    </submittedName>
</protein>
<proteinExistence type="predicted"/>
<reference evidence="1" key="1">
    <citation type="journal article" date="2022" name="bioRxiv">
        <title>Sequencing and chromosome-scale assembly of the giantPleurodeles waltlgenome.</title>
        <authorList>
            <person name="Brown T."/>
            <person name="Elewa A."/>
            <person name="Iarovenko S."/>
            <person name="Subramanian E."/>
            <person name="Araus A.J."/>
            <person name="Petzold A."/>
            <person name="Susuki M."/>
            <person name="Suzuki K.-i.T."/>
            <person name="Hayashi T."/>
            <person name="Toyoda A."/>
            <person name="Oliveira C."/>
            <person name="Osipova E."/>
            <person name="Leigh N.D."/>
            <person name="Simon A."/>
            <person name="Yun M.H."/>
        </authorList>
    </citation>
    <scope>NUCLEOTIDE SEQUENCE</scope>
    <source>
        <strain evidence="1">20211129_DDA</strain>
        <tissue evidence="1">Liver</tissue>
    </source>
</reference>